<dbReference type="GO" id="GO:0016020">
    <property type="term" value="C:membrane"/>
    <property type="evidence" value="ECO:0007669"/>
    <property type="project" value="UniProtKB-SubCell"/>
</dbReference>
<dbReference type="InterPro" id="IPR006603">
    <property type="entry name" value="PQ-loop_rpt"/>
</dbReference>
<dbReference type="Gene3D" id="1.20.1280.290">
    <property type="match status" value="1"/>
</dbReference>
<dbReference type="Proteomes" id="UP001152795">
    <property type="component" value="Unassembled WGS sequence"/>
</dbReference>
<evidence type="ECO:0000256" key="1">
    <source>
        <dbReference type="ARBA" id="ARBA00004141"/>
    </source>
</evidence>
<comment type="caution">
    <text evidence="8">The sequence shown here is derived from an EMBL/GenBank/DDBJ whole genome shotgun (WGS) entry which is preliminary data.</text>
</comment>
<feature type="non-terminal residue" evidence="8">
    <location>
        <position position="1"/>
    </location>
</feature>
<sequence length="167" mass="18529">MATGDFFFTPWVLLLITRECHDKFFLDLNFFDVPCLKLLISKGLGYGVVLGSAMVKVPQIIKVVRAKSTAGLNILSFYAELLAFTLNLAYNLEKGFPFSTWGETSFMSIQTTILIILSYYYNGIISGAVIFPVVYAVFVYVLTCGVVPIDVHTTMQVGVLPIISFSK</sequence>
<keyword evidence="5" id="KW-1133">Transmembrane helix</keyword>
<comment type="subcellular location">
    <subcellularLocation>
        <location evidence="1">Membrane</location>
        <topology evidence="1">Multi-pass membrane protein</topology>
    </subcellularLocation>
</comment>
<dbReference type="FunFam" id="1.20.1280.290:FF:000006">
    <property type="entry name" value="mannose-P-dolichol utilization defect 1 protein"/>
    <property type="match status" value="1"/>
</dbReference>
<dbReference type="SMART" id="SM00679">
    <property type="entry name" value="CTNS"/>
    <property type="match status" value="1"/>
</dbReference>
<accession>A0A7D9J8Z8</accession>
<keyword evidence="6" id="KW-0472">Membrane</keyword>
<evidence type="ECO:0000256" key="6">
    <source>
        <dbReference type="ARBA" id="ARBA00023136"/>
    </source>
</evidence>
<keyword evidence="4" id="KW-0677">Repeat</keyword>
<name>A0A7D9J8Z8_PARCT</name>
<dbReference type="InterPro" id="IPR016817">
    <property type="entry name" value="MannP-dilichol_defect-1"/>
</dbReference>
<comment type="similarity">
    <text evidence="7">Belongs to the MPDU1 (TC 2.A.43.3) family.</text>
</comment>
<dbReference type="AlphaFoldDB" id="A0A7D9J8Z8"/>
<organism evidence="8 9">
    <name type="scientific">Paramuricea clavata</name>
    <name type="common">Red gorgonian</name>
    <name type="synonym">Violescent sea-whip</name>
    <dbReference type="NCBI Taxonomy" id="317549"/>
    <lineage>
        <taxon>Eukaryota</taxon>
        <taxon>Metazoa</taxon>
        <taxon>Cnidaria</taxon>
        <taxon>Anthozoa</taxon>
        <taxon>Octocorallia</taxon>
        <taxon>Malacalcyonacea</taxon>
        <taxon>Plexauridae</taxon>
        <taxon>Paramuricea</taxon>
    </lineage>
</organism>
<proteinExistence type="inferred from homology"/>
<evidence type="ECO:0000256" key="3">
    <source>
        <dbReference type="ARBA" id="ARBA00022692"/>
    </source>
</evidence>
<evidence type="ECO:0000256" key="5">
    <source>
        <dbReference type="ARBA" id="ARBA00022989"/>
    </source>
</evidence>
<protein>
    <submittedName>
        <fullName evidence="8">Mannose-P-dolichol utilization defect 1 homolog</fullName>
    </submittedName>
</protein>
<keyword evidence="3" id="KW-0812">Transmembrane</keyword>
<dbReference type="EMBL" id="CACRXK020012986">
    <property type="protein sequence ID" value="CAB4024363.1"/>
    <property type="molecule type" value="Genomic_DNA"/>
</dbReference>
<evidence type="ECO:0000256" key="4">
    <source>
        <dbReference type="ARBA" id="ARBA00022737"/>
    </source>
</evidence>
<dbReference type="PANTHER" id="PTHR12226:SF2">
    <property type="entry name" value="MANNOSE-P-DOLICHOL UTILIZATION DEFECT 1 PROTEIN"/>
    <property type="match status" value="1"/>
</dbReference>
<dbReference type="OrthoDB" id="271506at2759"/>
<evidence type="ECO:0000313" key="8">
    <source>
        <dbReference type="EMBL" id="CAB4024363.1"/>
    </source>
</evidence>
<keyword evidence="2" id="KW-0813">Transport</keyword>
<reference evidence="8" key="1">
    <citation type="submission" date="2020-04" db="EMBL/GenBank/DDBJ databases">
        <authorList>
            <person name="Alioto T."/>
            <person name="Alioto T."/>
            <person name="Gomez Garrido J."/>
        </authorList>
    </citation>
    <scope>NUCLEOTIDE SEQUENCE</scope>
    <source>
        <strain evidence="8">A484AB</strain>
    </source>
</reference>
<dbReference type="PANTHER" id="PTHR12226">
    <property type="entry name" value="MANNOSE-P-DOLICHOL UTILIZATION DEFECT 1 LEC35 -RELATED"/>
    <property type="match status" value="1"/>
</dbReference>
<evidence type="ECO:0000313" key="9">
    <source>
        <dbReference type="Proteomes" id="UP001152795"/>
    </source>
</evidence>
<gene>
    <name evidence="8" type="ORF">PACLA_8A088126</name>
</gene>
<evidence type="ECO:0000256" key="7">
    <source>
        <dbReference type="ARBA" id="ARBA00038475"/>
    </source>
</evidence>
<evidence type="ECO:0000256" key="2">
    <source>
        <dbReference type="ARBA" id="ARBA00022448"/>
    </source>
</evidence>
<keyword evidence="9" id="KW-1185">Reference proteome</keyword>
<dbReference type="Pfam" id="PF04193">
    <property type="entry name" value="PQ-loop"/>
    <property type="match status" value="1"/>
</dbReference>